<name>A0A8H7V802_9FUNG</name>
<dbReference type="Gene3D" id="1.10.472.10">
    <property type="entry name" value="Cyclin-like"/>
    <property type="match status" value="1"/>
</dbReference>
<organism evidence="1 2">
    <name type="scientific">Mucor saturninus</name>
    <dbReference type="NCBI Taxonomy" id="64648"/>
    <lineage>
        <taxon>Eukaryota</taxon>
        <taxon>Fungi</taxon>
        <taxon>Fungi incertae sedis</taxon>
        <taxon>Mucoromycota</taxon>
        <taxon>Mucoromycotina</taxon>
        <taxon>Mucoromycetes</taxon>
        <taxon>Mucorales</taxon>
        <taxon>Mucorineae</taxon>
        <taxon>Mucoraceae</taxon>
        <taxon>Mucor</taxon>
    </lineage>
</organism>
<proteinExistence type="predicted"/>
<gene>
    <name evidence="1" type="ORF">INT47_009220</name>
</gene>
<dbReference type="Proteomes" id="UP000603453">
    <property type="component" value="Unassembled WGS sequence"/>
</dbReference>
<dbReference type="EMBL" id="JAEPRD010000003">
    <property type="protein sequence ID" value="KAG2213546.1"/>
    <property type="molecule type" value="Genomic_DNA"/>
</dbReference>
<comment type="caution">
    <text evidence="1">The sequence shown here is derived from an EMBL/GenBank/DDBJ whole genome shotgun (WGS) entry which is preliminary data.</text>
</comment>
<evidence type="ECO:0000313" key="1">
    <source>
        <dbReference type="EMBL" id="KAG2213546.1"/>
    </source>
</evidence>
<sequence length="228" mass="26637">MNSNFSDIDVTMPYVITSVVLSFYKNIMSDNWTPTRYHSFLSCVESSILAAQNRNPYILLNSLRLIETYMINMQGDNLALLESEYSIFVAAFRISQKFNDDFFCNHLEIDHSLLTEMNYVQLKQFEFKFLDKINYKILMPLEEYVQWKDRCQSIYVTSITPTILDNDVHYYFQENSFVGLLNSDVDCTLYQVQDSIPSPPSSVISKNDLRCDNNGLFAEHNIVFQYGF</sequence>
<reference evidence="1" key="1">
    <citation type="submission" date="2020-12" db="EMBL/GenBank/DDBJ databases">
        <title>Metabolic potential, ecology and presence of endohyphal bacteria is reflected in genomic diversity of Mucoromycotina.</title>
        <authorList>
            <person name="Muszewska A."/>
            <person name="Okrasinska A."/>
            <person name="Steczkiewicz K."/>
            <person name="Drgas O."/>
            <person name="Orlowska M."/>
            <person name="Perlinska-Lenart U."/>
            <person name="Aleksandrzak-Piekarczyk T."/>
            <person name="Szatraj K."/>
            <person name="Zielenkiewicz U."/>
            <person name="Pilsyk S."/>
            <person name="Malc E."/>
            <person name="Mieczkowski P."/>
            <person name="Kruszewska J.S."/>
            <person name="Biernat P."/>
            <person name="Pawlowska J."/>
        </authorList>
    </citation>
    <scope>NUCLEOTIDE SEQUENCE</scope>
    <source>
        <strain evidence="1">WA0000017839</strain>
    </source>
</reference>
<dbReference type="AlphaFoldDB" id="A0A8H7V802"/>
<accession>A0A8H7V802</accession>
<protein>
    <submittedName>
        <fullName evidence="1">Uncharacterized protein</fullName>
    </submittedName>
</protein>
<dbReference type="OrthoDB" id="244495at2759"/>
<evidence type="ECO:0000313" key="2">
    <source>
        <dbReference type="Proteomes" id="UP000603453"/>
    </source>
</evidence>
<keyword evidence="2" id="KW-1185">Reference proteome</keyword>